<accession>A0A917L0W7</accession>
<dbReference type="Proteomes" id="UP000625682">
    <property type="component" value="Unassembled WGS sequence"/>
</dbReference>
<reference evidence="1" key="2">
    <citation type="submission" date="2020-09" db="EMBL/GenBank/DDBJ databases">
        <authorList>
            <person name="Sun Q."/>
            <person name="Zhou Y."/>
        </authorList>
    </citation>
    <scope>NUCLEOTIDE SEQUENCE</scope>
    <source>
        <strain evidence="1">CGMCC 4.7272</strain>
    </source>
</reference>
<comment type="caution">
    <text evidence="1">The sequence shown here is derived from an EMBL/GenBank/DDBJ whole genome shotgun (WGS) entry which is preliminary data.</text>
</comment>
<name>A0A917L0W7_9ACTN</name>
<proteinExistence type="predicted"/>
<evidence type="ECO:0000313" key="2">
    <source>
        <dbReference type="Proteomes" id="UP000625682"/>
    </source>
</evidence>
<dbReference type="AlphaFoldDB" id="A0A917L0W7"/>
<dbReference type="EMBL" id="BMMU01000009">
    <property type="protein sequence ID" value="GGJ34395.1"/>
    <property type="molecule type" value="Genomic_DNA"/>
</dbReference>
<keyword evidence="2" id="KW-1185">Reference proteome</keyword>
<gene>
    <name evidence="1" type="ORF">GCM10012282_33940</name>
</gene>
<protein>
    <submittedName>
        <fullName evidence="1">Uncharacterized protein</fullName>
    </submittedName>
</protein>
<organism evidence="1 2">
    <name type="scientific">Streptomyces lacrimifluminis</name>
    <dbReference type="NCBI Taxonomy" id="1500077"/>
    <lineage>
        <taxon>Bacteria</taxon>
        <taxon>Bacillati</taxon>
        <taxon>Actinomycetota</taxon>
        <taxon>Actinomycetes</taxon>
        <taxon>Kitasatosporales</taxon>
        <taxon>Streptomycetaceae</taxon>
        <taxon>Streptomyces</taxon>
    </lineage>
</organism>
<dbReference type="RefSeq" id="WP_189148172.1">
    <property type="nucleotide sequence ID" value="NZ_BAABER010000020.1"/>
</dbReference>
<evidence type="ECO:0000313" key="1">
    <source>
        <dbReference type="EMBL" id="GGJ34395.1"/>
    </source>
</evidence>
<sequence length="67" mass="7407">MKAMIEISRNTARSIWEGGDADVYELLHDGSESLIADGDNFDYVTSKVENFGIEGEVFGTLYSEEAL</sequence>
<reference evidence="1" key="1">
    <citation type="journal article" date="2014" name="Int. J. Syst. Evol. Microbiol.">
        <title>Complete genome sequence of Corynebacterium casei LMG S-19264T (=DSM 44701T), isolated from a smear-ripened cheese.</title>
        <authorList>
            <consortium name="US DOE Joint Genome Institute (JGI-PGF)"/>
            <person name="Walter F."/>
            <person name="Albersmeier A."/>
            <person name="Kalinowski J."/>
            <person name="Ruckert C."/>
        </authorList>
    </citation>
    <scope>NUCLEOTIDE SEQUENCE</scope>
    <source>
        <strain evidence="1">CGMCC 4.7272</strain>
    </source>
</reference>